<dbReference type="PANTHER" id="PTHR21148">
    <property type="entry name" value="THIOREDOXIN DOMAIN-CONTAINING PROTEIN 9"/>
    <property type="match status" value="1"/>
</dbReference>
<dbReference type="InterPro" id="IPR036249">
    <property type="entry name" value="Thioredoxin-like_sf"/>
</dbReference>
<dbReference type="Proteomes" id="UP000239899">
    <property type="component" value="Unassembled WGS sequence"/>
</dbReference>
<evidence type="ECO:0000313" key="3">
    <source>
        <dbReference type="Proteomes" id="UP000239899"/>
    </source>
</evidence>
<dbReference type="Gene3D" id="3.40.30.10">
    <property type="entry name" value="Glutaredoxin"/>
    <property type="match status" value="1"/>
</dbReference>
<keyword evidence="3" id="KW-1185">Reference proteome</keyword>
<accession>A0A2P6U189</accession>
<feature type="region of interest" description="Disordered" evidence="1">
    <location>
        <begin position="243"/>
        <end position="276"/>
    </location>
</feature>
<proteinExistence type="predicted"/>
<organism evidence="2 3">
    <name type="scientific">Chlorella sorokiniana</name>
    <name type="common">Freshwater green alga</name>
    <dbReference type="NCBI Taxonomy" id="3076"/>
    <lineage>
        <taxon>Eukaryota</taxon>
        <taxon>Viridiplantae</taxon>
        <taxon>Chlorophyta</taxon>
        <taxon>core chlorophytes</taxon>
        <taxon>Trebouxiophyceae</taxon>
        <taxon>Chlorellales</taxon>
        <taxon>Chlorellaceae</taxon>
        <taxon>Chlorella clade</taxon>
        <taxon>Chlorella</taxon>
    </lineage>
</organism>
<reference evidence="2 3" key="1">
    <citation type="journal article" date="2018" name="Plant J.">
        <title>Genome sequences of Chlorella sorokiniana UTEX 1602 and Micractinium conductrix SAG 241.80: implications to maltose excretion by a green alga.</title>
        <authorList>
            <person name="Arriola M.B."/>
            <person name="Velmurugan N."/>
            <person name="Zhang Y."/>
            <person name="Plunkett M.H."/>
            <person name="Hondzo H."/>
            <person name="Barney B.M."/>
        </authorList>
    </citation>
    <scope>NUCLEOTIDE SEQUENCE [LARGE SCALE GENOMIC DNA]</scope>
    <source>
        <strain evidence="3">UTEX 1602</strain>
    </source>
</reference>
<sequence length="307" mass="33175">MEDPCCAPEAAAWAADAEACDALACDPTLEACCRRDLEAQAVEARLKAQLSLADRSKERQRLAARVLGTPAQQQQQQQQQAGELGSDLESEEDEELMGRMRAQRLAQLQQAAEARARLQAAGHGGLVDVPEARLLREAEASTCPLVCHLAFEGSPLDDELDEHLAQLAHRYLGTRFVRARISLRSTLHLRLRTPPGPGLLCFRDGSLVAAAGLDCFGAPDCLLEETVDKWLRQHKGVLLESAAPAAARRGSDGAGSSGDNSGSGSEEEGDEWQQPCEVCGRRYPHQHIRSVYASRPEDGSSSEGEDT</sequence>
<dbReference type="OrthoDB" id="10257948at2759"/>
<feature type="compositionally biased region" description="Acidic residues" evidence="1">
    <location>
        <begin position="86"/>
        <end position="95"/>
    </location>
</feature>
<dbReference type="EMBL" id="LHPG02000003">
    <property type="protein sequence ID" value="PRW60072.1"/>
    <property type="molecule type" value="Genomic_DNA"/>
</dbReference>
<comment type="caution">
    <text evidence="2">The sequence shown here is derived from an EMBL/GenBank/DDBJ whole genome shotgun (WGS) entry which is preliminary data.</text>
</comment>
<feature type="region of interest" description="Disordered" evidence="1">
    <location>
        <begin position="67"/>
        <end position="97"/>
    </location>
</feature>
<dbReference type="AlphaFoldDB" id="A0A2P6U189"/>
<gene>
    <name evidence="2" type="ORF">C2E21_1355</name>
</gene>
<protein>
    <submittedName>
        <fullName evidence="2">Thioredoxin domain-containing 9-like protein</fullName>
    </submittedName>
</protein>
<feature type="compositionally biased region" description="Low complexity" evidence="1">
    <location>
        <begin position="72"/>
        <end position="85"/>
    </location>
</feature>
<evidence type="ECO:0000313" key="2">
    <source>
        <dbReference type="EMBL" id="PRW60072.1"/>
    </source>
</evidence>
<dbReference type="STRING" id="3076.A0A2P6U189"/>
<dbReference type="SUPFAM" id="SSF52833">
    <property type="entry name" value="Thioredoxin-like"/>
    <property type="match status" value="1"/>
</dbReference>
<evidence type="ECO:0000256" key="1">
    <source>
        <dbReference type="SAM" id="MobiDB-lite"/>
    </source>
</evidence>
<name>A0A2P6U189_CHLSO</name>